<evidence type="ECO:0000313" key="2">
    <source>
        <dbReference type="Proteomes" id="UP000621799"/>
    </source>
</evidence>
<gene>
    <name evidence="1" type="ORF">IQ235_15340</name>
</gene>
<proteinExistence type="predicted"/>
<organism evidence="1 2">
    <name type="scientific">Zarconia navalis LEGE 11467</name>
    <dbReference type="NCBI Taxonomy" id="1828826"/>
    <lineage>
        <taxon>Bacteria</taxon>
        <taxon>Bacillati</taxon>
        <taxon>Cyanobacteriota</taxon>
        <taxon>Cyanophyceae</taxon>
        <taxon>Oscillatoriophycideae</taxon>
        <taxon>Oscillatoriales</taxon>
        <taxon>Oscillatoriales incertae sedis</taxon>
        <taxon>Zarconia</taxon>
        <taxon>Zarconia navalis</taxon>
    </lineage>
</organism>
<protein>
    <submittedName>
        <fullName evidence="1">DUF2808 domain-containing protein</fullName>
    </submittedName>
</protein>
<name>A0A928VZK1_9CYAN</name>
<dbReference type="InterPro" id="IPR021256">
    <property type="entry name" value="DUF2808"/>
</dbReference>
<comment type="caution">
    <text evidence="1">The sequence shown here is derived from an EMBL/GenBank/DDBJ whole genome shotgun (WGS) entry which is preliminary data.</text>
</comment>
<keyword evidence="2" id="KW-1185">Reference proteome</keyword>
<reference evidence="1" key="1">
    <citation type="submission" date="2020-10" db="EMBL/GenBank/DDBJ databases">
        <authorList>
            <person name="Castelo-Branco R."/>
            <person name="Eusebio N."/>
            <person name="Adriana R."/>
            <person name="Vieira A."/>
            <person name="Brugerolle De Fraissinette N."/>
            <person name="Rezende De Castro R."/>
            <person name="Schneider M.P."/>
            <person name="Vasconcelos V."/>
            <person name="Leao P.N."/>
        </authorList>
    </citation>
    <scope>NUCLEOTIDE SEQUENCE</scope>
    <source>
        <strain evidence="1">LEGE 11467</strain>
    </source>
</reference>
<dbReference type="EMBL" id="JADEXN010000306">
    <property type="protein sequence ID" value="MBE9042153.1"/>
    <property type="molecule type" value="Genomic_DNA"/>
</dbReference>
<sequence length="194" mass="21915">MLSAKVKATTGRLLGLLAITGCLATVRATVSWAQGTPGLTIFGGVERANELNFRLDYGTRRHPSDRYRLRIPAEKMTFAVAQFSIDYPDYYSGEFDLEFDPEDEPDDQPIEIRIQKDGDYVSLPIDEVIWDRENQIVEIYPLEPVPAGYKVELVFSNVKNPRNGGMYYFNCKVLSPGDLPLLRYLGTWVISIGN</sequence>
<dbReference type="Proteomes" id="UP000621799">
    <property type="component" value="Unassembled WGS sequence"/>
</dbReference>
<dbReference type="Pfam" id="PF10989">
    <property type="entry name" value="DUF2808"/>
    <property type="match status" value="1"/>
</dbReference>
<evidence type="ECO:0000313" key="1">
    <source>
        <dbReference type="EMBL" id="MBE9042153.1"/>
    </source>
</evidence>
<dbReference type="AlphaFoldDB" id="A0A928VZK1"/>
<dbReference type="RefSeq" id="WP_264322329.1">
    <property type="nucleotide sequence ID" value="NZ_JADEXN010000306.1"/>
</dbReference>
<accession>A0A928VZK1</accession>